<gene>
    <name evidence="4" type="ORF">CJ198_06150</name>
</gene>
<name>A0A2N6PJK2_9MICO</name>
<dbReference type="Proteomes" id="UP000235703">
    <property type="component" value="Unassembled WGS sequence"/>
</dbReference>
<evidence type="ECO:0000256" key="1">
    <source>
        <dbReference type="ARBA" id="ARBA00023125"/>
    </source>
</evidence>
<dbReference type="RefSeq" id="WP_102161701.1">
    <property type="nucleotide sequence ID" value="NZ_JALXPM010000017.1"/>
</dbReference>
<evidence type="ECO:0000256" key="2">
    <source>
        <dbReference type="PROSITE-ProRule" id="PRU00335"/>
    </source>
</evidence>
<keyword evidence="1 2" id="KW-0238">DNA-binding</keyword>
<reference evidence="4 5" key="1">
    <citation type="submission" date="2017-09" db="EMBL/GenBank/DDBJ databases">
        <title>Bacterial strain isolated from the female urinary microbiota.</title>
        <authorList>
            <person name="Thomas-White K."/>
            <person name="Kumar N."/>
            <person name="Forster S."/>
            <person name="Putonti C."/>
            <person name="Lawley T."/>
            <person name="Wolfe A.J."/>
        </authorList>
    </citation>
    <scope>NUCLEOTIDE SEQUENCE [LARGE SCALE GENOMIC DNA]</scope>
    <source>
        <strain evidence="4 5">UMB0680</strain>
    </source>
</reference>
<dbReference type="Gene3D" id="1.10.357.10">
    <property type="entry name" value="Tetracycline Repressor, domain 2"/>
    <property type="match status" value="1"/>
</dbReference>
<proteinExistence type="predicted"/>
<comment type="caution">
    <text evidence="4">The sequence shown here is derived from an EMBL/GenBank/DDBJ whole genome shotgun (WGS) entry which is preliminary data.</text>
</comment>
<accession>A0A2N6PJK2</accession>
<dbReference type="PROSITE" id="PS50977">
    <property type="entry name" value="HTH_TETR_2"/>
    <property type="match status" value="1"/>
</dbReference>
<dbReference type="InterPro" id="IPR001647">
    <property type="entry name" value="HTH_TetR"/>
</dbReference>
<protein>
    <recommendedName>
        <fullName evidence="3">HTH tetR-type domain-containing protein</fullName>
    </recommendedName>
</protein>
<dbReference type="GO" id="GO:0003677">
    <property type="term" value="F:DNA binding"/>
    <property type="evidence" value="ECO:0007669"/>
    <property type="project" value="UniProtKB-UniRule"/>
</dbReference>
<dbReference type="SUPFAM" id="SSF46689">
    <property type="entry name" value="Homeodomain-like"/>
    <property type="match status" value="1"/>
</dbReference>
<evidence type="ECO:0000313" key="5">
    <source>
        <dbReference type="Proteomes" id="UP000235703"/>
    </source>
</evidence>
<organism evidence="4 5">
    <name type="scientific">Brevibacterium luteolum</name>
    <dbReference type="NCBI Taxonomy" id="199591"/>
    <lineage>
        <taxon>Bacteria</taxon>
        <taxon>Bacillati</taxon>
        <taxon>Actinomycetota</taxon>
        <taxon>Actinomycetes</taxon>
        <taxon>Micrococcales</taxon>
        <taxon>Brevibacteriaceae</taxon>
        <taxon>Brevibacterium</taxon>
    </lineage>
</organism>
<dbReference type="GeneID" id="86842755"/>
<dbReference type="OrthoDB" id="7506349at2"/>
<dbReference type="AlphaFoldDB" id="A0A2N6PJK2"/>
<evidence type="ECO:0000313" key="4">
    <source>
        <dbReference type="EMBL" id="PMB98872.1"/>
    </source>
</evidence>
<evidence type="ECO:0000259" key="3">
    <source>
        <dbReference type="PROSITE" id="PS50977"/>
    </source>
</evidence>
<feature type="DNA-binding region" description="H-T-H motif" evidence="2">
    <location>
        <begin position="31"/>
        <end position="50"/>
    </location>
</feature>
<dbReference type="EMBL" id="PNFZ01000002">
    <property type="protein sequence ID" value="PMB98872.1"/>
    <property type="molecule type" value="Genomic_DNA"/>
</dbReference>
<sequence length="197" mass="22030">MQDDRNFDERREAMARAAWQLLRDRGPAAITHRRVAAKARVPPGSAGHLYRTKAELAAAAVSYAENARRQYLNSLRRSLPQRITSATEAARYLILAWYSPRDDEDLARMHVTPMLVAAVMPENRPIVFRSHENTASLIRTILDRSGLRDTGITDAFPALVLGVVTQASFLEPDHVLESATYTLARVLKELAPDLQLS</sequence>
<dbReference type="InterPro" id="IPR009057">
    <property type="entry name" value="Homeodomain-like_sf"/>
</dbReference>
<keyword evidence="5" id="KW-1185">Reference proteome</keyword>
<feature type="domain" description="HTH tetR-type" evidence="3">
    <location>
        <begin position="8"/>
        <end position="68"/>
    </location>
</feature>